<evidence type="ECO:0000313" key="7">
    <source>
        <dbReference type="Proteomes" id="UP000522081"/>
    </source>
</evidence>
<dbReference type="InterPro" id="IPR050245">
    <property type="entry name" value="PrsA_foldase"/>
</dbReference>
<comment type="similarity">
    <text evidence="2">Belongs to the PpiC/parvulin rotamase family.</text>
</comment>
<dbReference type="EMBL" id="JACBZF010000001">
    <property type="protein sequence ID" value="NYH93697.1"/>
    <property type="molecule type" value="Genomic_DNA"/>
</dbReference>
<evidence type="ECO:0000256" key="1">
    <source>
        <dbReference type="ARBA" id="ARBA00000971"/>
    </source>
</evidence>
<comment type="catalytic activity">
    <reaction evidence="1">
        <text>[protein]-peptidylproline (omega=180) = [protein]-peptidylproline (omega=0)</text>
        <dbReference type="Rhea" id="RHEA:16237"/>
        <dbReference type="Rhea" id="RHEA-COMP:10747"/>
        <dbReference type="Rhea" id="RHEA-COMP:10748"/>
        <dbReference type="ChEBI" id="CHEBI:83833"/>
        <dbReference type="ChEBI" id="CHEBI:83834"/>
        <dbReference type="EC" id="5.2.1.8"/>
    </reaction>
</comment>
<keyword evidence="7" id="KW-1185">Reference proteome</keyword>
<dbReference type="EC" id="5.2.1.8" evidence="3"/>
<dbReference type="PANTHER" id="PTHR47245">
    <property type="entry name" value="PEPTIDYLPROLYL ISOMERASE"/>
    <property type="match status" value="1"/>
</dbReference>
<dbReference type="PANTHER" id="PTHR47245:SF2">
    <property type="entry name" value="PEPTIDYL-PROLYL CIS-TRANS ISOMERASE HP_0175-RELATED"/>
    <property type="match status" value="1"/>
</dbReference>
<organism evidence="6 7">
    <name type="scientific">Novosphingobium marinum</name>
    <dbReference type="NCBI Taxonomy" id="1514948"/>
    <lineage>
        <taxon>Bacteria</taxon>
        <taxon>Pseudomonadati</taxon>
        <taxon>Pseudomonadota</taxon>
        <taxon>Alphaproteobacteria</taxon>
        <taxon>Sphingomonadales</taxon>
        <taxon>Sphingomonadaceae</taxon>
        <taxon>Novosphingobium</taxon>
    </lineage>
</organism>
<proteinExistence type="inferred from homology"/>
<comment type="caution">
    <text evidence="6">The sequence shown here is derived from an EMBL/GenBank/DDBJ whole genome shotgun (WGS) entry which is preliminary data.</text>
</comment>
<dbReference type="GO" id="GO:0003755">
    <property type="term" value="F:peptidyl-prolyl cis-trans isomerase activity"/>
    <property type="evidence" value="ECO:0007669"/>
    <property type="project" value="UniProtKB-KW"/>
</dbReference>
<evidence type="ECO:0000256" key="3">
    <source>
        <dbReference type="ARBA" id="ARBA00013194"/>
    </source>
</evidence>
<keyword evidence="4" id="KW-0697">Rotamase</keyword>
<feature type="domain" description="PpiC" evidence="5">
    <location>
        <begin position="127"/>
        <end position="252"/>
    </location>
</feature>
<evidence type="ECO:0000256" key="4">
    <source>
        <dbReference type="ARBA" id="ARBA00023110"/>
    </source>
</evidence>
<protein>
    <recommendedName>
        <fullName evidence="3">peptidylprolyl isomerase</fullName>
        <ecNumber evidence="3">5.2.1.8</ecNumber>
    </recommendedName>
</protein>
<dbReference type="Proteomes" id="UP000522081">
    <property type="component" value="Unassembled WGS sequence"/>
</dbReference>
<dbReference type="Pfam" id="PF13145">
    <property type="entry name" value="Rotamase_2"/>
    <property type="match status" value="1"/>
</dbReference>
<keyword evidence="4" id="KW-0413">Isomerase</keyword>
<evidence type="ECO:0000313" key="6">
    <source>
        <dbReference type="EMBL" id="NYH93697.1"/>
    </source>
</evidence>
<accession>A0A7Z0BTX0</accession>
<reference evidence="6 7" key="1">
    <citation type="submission" date="2020-07" db="EMBL/GenBank/DDBJ databases">
        <title>Genomic Encyclopedia of Type Strains, Phase IV (KMG-IV): sequencing the most valuable type-strain genomes for metagenomic binning, comparative biology and taxonomic classification.</title>
        <authorList>
            <person name="Goeker M."/>
        </authorList>
    </citation>
    <scope>NUCLEOTIDE SEQUENCE [LARGE SCALE GENOMIC DNA]</scope>
    <source>
        <strain evidence="6 7">DSM 29043</strain>
    </source>
</reference>
<name>A0A7Z0BTX0_9SPHN</name>
<evidence type="ECO:0000259" key="5">
    <source>
        <dbReference type="Pfam" id="PF13145"/>
    </source>
</evidence>
<evidence type="ECO:0000256" key="2">
    <source>
        <dbReference type="ARBA" id="ARBA00007656"/>
    </source>
</evidence>
<dbReference type="InterPro" id="IPR000297">
    <property type="entry name" value="PPIase_PpiC"/>
</dbReference>
<gene>
    <name evidence="6" type="ORF">FHS75_000002</name>
</gene>
<dbReference type="AlphaFoldDB" id="A0A7Z0BTX0"/>
<dbReference type="RefSeq" id="WP_179405676.1">
    <property type="nucleotide sequence ID" value="NZ_BMGF01000001.1"/>
</dbReference>
<sequence>MNLLRRIDPLFQFLGAGAVLLLALGLTGPFGDDERTIRVDRETLEAYLAAGGGEALSTVAKAGGKVSLDSLTAEQRQLLVDRYVEEQALYREARDWGLDENDIAIRRRLGQTLRFALRPEAAQDPGDKVLHAFYRDNLDNYREVPAVSFEHVFFSSEKRGQEGALAAARAAGVRGIGDWRAAGDRFAYQRTYVNAGAAEVSSQLGEDFGRALGKLPVMPDGWQGPIASNDGYHLVRVMRRSKETLPPFDEIRAVVLDDWLRADRDAALEQAVGEIVSNYDAEIETGILEGGR</sequence>